<dbReference type="Proteomes" id="UP001174677">
    <property type="component" value="Chromosome 13"/>
</dbReference>
<sequence>MTSCWRIKRDKKPEMETAFMKNGGMLLEKLIASCDGKCNPLRIYPADELKRATNDYDPQKIITRDSGYKLYKGVLQQRPVSVKKFKENSEQYEYCFNDIVFASQMSVHKNFLKLLGCCLETKIPILVFESVEDGSLADRLYGPNKTHFEPLLWTQRLKIAMEIANAIAYLHAAFPKPIVFRNIKPLNIFLDESHVAKLSDFSLAVSIPEGESHVKDFVAGGLGLIAPEYCTTNCFNEKQDVFNFGIFLLMLLTGQMAVDPRRELVLVDHVKKYIEDDRFNDIVDSIIVEEGSWLGKYQQLQTFKVLSIRCISESEEDRPEMIDVAKELRQMYKSAISPS</sequence>
<dbReference type="InterPro" id="IPR001245">
    <property type="entry name" value="Ser-Thr/Tyr_kinase_cat_dom"/>
</dbReference>
<dbReference type="InterPro" id="IPR011009">
    <property type="entry name" value="Kinase-like_dom_sf"/>
</dbReference>
<name>A0ABQ9L943_HEVBR</name>
<evidence type="ECO:0000256" key="2">
    <source>
        <dbReference type="ARBA" id="ARBA00022840"/>
    </source>
</evidence>
<dbReference type="InterPro" id="IPR045274">
    <property type="entry name" value="WAK-like"/>
</dbReference>
<organism evidence="4 5">
    <name type="scientific">Hevea brasiliensis</name>
    <name type="common">Para rubber tree</name>
    <name type="synonym">Siphonia brasiliensis</name>
    <dbReference type="NCBI Taxonomy" id="3981"/>
    <lineage>
        <taxon>Eukaryota</taxon>
        <taxon>Viridiplantae</taxon>
        <taxon>Streptophyta</taxon>
        <taxon>Embryophyta</taxon>
        <taxon>Tracheophyta</taxon>
        <taxon>Spermatophyta</taxon>
        <taxon>Magnoliopsida</taxon>
        <taxon>eudicotyledons</taxon>
        <taxon>Gunneridae</taxon>
        <taxon>Pentapetalae</taxon>
        <taxon>rosids</taxon>
        <taxon>fabids</taxon>
        <taxon>Malpighiales</taxon>
        <taxon>Euphorbiaceae</taxon>
        <taxon>Crotonoideae</taxon>
        <taxon>Micrandreae</taxon>
        <taxon>Hevea</taxon>
    </lineage>
</organism>
<comment type="caution">
    <text evidence="4">The sequence shown here is derived from an EMBL/GenBank/DDBJ whole genome shotgun (WGS) entry which is preliminary data.</text>
</comment>
<proteinExistence type="predicted"/>
<dbReference type="PANTHER" id="PTHR27005:SF467">
    <property type="entry name" value="PROTEIN KINASE, PUTATIVE-RELATED"/>
    <property type="match status" value="1"/>
</dbReference>
<evidence type="ECO:0000313" key="4">
    <source>
        <dbReference type="EMBL" id="KAJ9162511.1"/>
    </source>
</evidence>
<protein>
    <recommendedName>
        <fullName evidence="3">Protein kinase domain-containing protein</fullName>
    </recommendedName>
</protein>
<dbReference type="Gene3D" id="3.30.200.20">
    <property type="entry name" value="Phosphorylase Kinase, domain 1"/>
    <property type="match status" value="1"/>
</dbReference>
<dbReference type="PROSITE" id="PS50011">
    <property type="entry name" value="PROTEIN_KINASE_DOM"/>
    <property type="match status" value="1"/>
</dbReference>
<keyword evidence="1" id="KW-0547">Nucleotide-binding</keyword>
<dbReference type="SUPFAM" id="SSF56112">
    <property type="entry name" value="Protein kinase-like (PK-like)"/>
    <property type="match status" value="1"/>
</dbReference>
<reference evidence="4" key="1">
    <citation type="journal article" date="2023" name="Plant Biotechnol. J.">
        <title>Chromosome-level wild Hevea brasiliensis genome provides new tools for genomic-assisted breeding and valuable loci to elevate rubber yield.</title>
        <authorList>
            <person name="Cheng H."/>
            <person name="Song X."/>
            <person name="Hu Y."/>
            <person name="Wu T."/>
            <person name="Yang Q."/>
            <person name="An Z."/>
            <person name="Feng S."/>
            <person name="Deng Z."/>
            <person name="Wu W."/>
            <person name="Zeng X."/>
            <person name="Tu M."/>
            <person name="Wang X."/>
            <person name="Huang H."/>
        </authorList>
    </citation>
    <scope>NUCLEOTIDE SEQUENCE</scope>
    <source>
        <strain evidence="4">MT/VB/25A 57/8</strain>
    </source>
</reference>
<evidence type="ECO:0000259" key="3">
    <source>
        <dbReference type="PROSITE" id="PS50011"/>
    </source>
</evidence>
<evidence type="ECO:0000256" key="1">
    <source>
        <dbReference type="ARBA" id="ARBA00022741"/>
    </source>
</evidence>
<dbReference type="InterPro" id="IPR000719">
    <property type="entry name" value="Prot_kinase_dom"/>
</dbReference>
<keyword evidence="2" id="KW-0067">ATP-binding</keyword>
<feature type="domain" description="Protein kinase" evidence="3">
    <location>
        <begin position="56"/>
        <end position="332"/>
    </location>
</feature>
<gene>
    <name evidence="4" type="ORF">P3X46_022276</name>
</gene>
<dbReference type="EMBL" id="JARPOI010000013">
    <property type="protein sequence ID" value="KAJ9162511.1"/>
    <property type="molecule type" value="Genomic_DNA"/>
</dbReference>
<accession>A0ABQ9L943</accession>
<evidence type="ECO:0000313" key="5">
    <source>
        <dbReference type="Proteomes" id="UP001174677"/>
    </source>
</evidence>
<dbReference type="Pfam" id="PF07714">
    <property type="entry name" value="PK_Tyr_Ser-Thr"/>
    <property type="match status" value="1"/>
</dbReference>
<keyword evidence="5" id="KW-1185">Reference proteome</keyword>
<dbReference type="Gene3D" id="1.10.510.10">
    <property type="entry name" value="Transferase(Phosphotransferase) domain 1"/>
    <property type="match status" value="1"/>
</dbReference>
<dbReference type="PANTHER" id="PTHR27005">
    <property type="entry name" value="WALL-ASSOCIATED RECEPTOR KINASE-LIKE 21"/>
    <property type="match status" value="1"/>
</dbReference>